<accession>A0A9P4ID68</accession>
<proteinExistence type="predicted"/>
<dbReference type="AlphaFoldDB" id="A0A9P4ID68"/>
<feature type="compositionally biased region" description="Polar residues" evidence="1">
    <location>
        <begin position="129"/>
        <end position="140"/>
    </location>
</feature>
<dbReference type="OrthoDB" id="5597238at2759"/>
<feature type="signal peptide" evidence="2">
    <location>
        <begin position="1"/>
        <end position="17"/>
    </location>
</feature>
<evidence type="ECO:0000313" key="4">
    <source>
        <dbReference type="Proteomes" id="UP000799772"/>
    </source>
</evidence>
<protein>
    <submittedName>
        <fullName evidence="3">Uncharacterized protein</fullName>
    </submittedName>
</protein>
<reference evidence="3" key="1">
    <citation type="journal article" date="2020" name="Stud. Mycol.">
        <title>101 Dothideomycetes genomes: a test case for predicting lifestyles and emergence of pathogens.</title>
        <authorList>
            <person name="Haridas S."/>
            <person name="Albert R."/>
            <person name="Binder M."/>
            <person name="Bloem J."/>
            <person name="Labutti K."/>
            <person name="Salamov A."/>
            <person name="Andreopoulos B."/>
            <person name="Baker S."/>
            <person name="Barry K."/>
            <person name="Bills G."/>
            <person name="Bluhm B."/>
            <person name="Cannon C."/>
            <person name="Castanera R."/>
            <person name="Culley D."/>
            <person name="Daum C."/>
            <person name="Ezra D."/>
            <person name="Gonzalez J."/>
            <person name="Henrissat B."/>
            <person name="Kuo A."/>
            <person name="Liang C."/>
            <person name="Lipzen A."/>
            <person name="Lutzoni F."/>
            <person name="Magnuson J."/>
            <person name="Mondo S."/>
            <person name="Nolan M."/>
            <person name="Ohm R."/>
            <person name="Pangilinan J."/>
            <person name="Park H.-J."/>
            <person name="Ramirez L."/>
            <person name="Alfaro M."/>
            <person name="Sun H."/>
            <person name="Tritt A."/>
            <person name="Yoshinaga Y."/>
            <person name="Zwiers L.-H."/>
            <person name="Turgeon B."/>
            <person name="Goodwin S."/>
            <person name="Spatafora J."/>
            <person name="Crous P."/>
            <person name="Grigoriev I."/>
        </authorList>
    </citation>
    <scope>NUCLEOTIDE SEQUENCE</scope>
    <source>
        <strain evidence="3">CBS 133067</strain>
    </source>
</reference>
<feature type="region of interest" description="Disordered" evidence="1">
    <location>
        <begin position="129"/>
        <end position="182"/>
    </location>
</feature>
<gene>
    <name evidence="3" type="ORF">NA57DRAFT_55380</name>
</gene>
<dbReference type="Proteomes" id="UP000799772">
    <property type="component" value="Unassembled WGS sequence"/>
</dbReference>
<keyword evidence="2" id="KW-0732">Signal</keyword>
<comment type="caution">
    <text evidence="3">The sequence shown here is derived from an EMBL/GenBank/DDBJ whole genome shotgun (WGS) entry which is preliminary data.</text>
</comment>
<evidence type="ECO:0000256" key="2">
    <source>
        <dbReference type="SAM" id="SignalP"/>
    </source>
</evidence>
<feature type="chain" id="PRO_5040512864" evidence="2">
    <location>
        <begin position="18"/>
        <end position="213"/>
    </location>
</feature>
<evidence type="ECO:0000313" key="3">
    <source>
        <dbReference type="EMBL" id="KAF2099410.1"/>
    </source>
</evidence>
<name>A0A9P4ID68_9PEZI</name>
<keyword evidence="4" id="KW-1185">Reference proteome</keyword>
<dbReference type="EMBL" id="ML978125">
    <property type="protein sequence ID" value="KAF2099410.1"/>
    <property type="molecule type" value="Genomic_DNA"/>
</dbReference>
<evidence type="ECO:0000256" key="1">
    <source>
        <dbReference type="SAM" id="MobiDB-lite"/>
    </source>
</evidence>
<sequence>MRFSVLIASAFAAIATAQSTTESASGTSTKAATSTAPLTPVQSCLNTCKSGDVYCQAACVGVPYPGSVQTNQTTECVANCDQGDGTAAANSAYAACRNKCISSYILTSTLGTADEATATAGGGFAGITSSGSPASSEATPSGSSANSQASGSASGSSSPSGSSGSSSESASGSGSGSSGSAAAAASTGAAVSNLQAAGSVGGVAGLIMAILAL</sequence>
<organism evidence="3 4">
    <name type="scientific">Rhizodiscina lignyota</name>
    <dbReference type="NCBI Taxonomy" id="1504668"/>
    <lineage>
        <taxon>Eukaryota</taxon>
        <taxon>Fungi</taxon>
        <taxon>Dikarya</taxon>
        <taxon>Ascomycota</taxon>
        <taxon>Pezizomycotina</taxon>
        <taxon>Dothideomycetes</taxon>
        <taxon>Pleosporomycetidae</taxon>
        <taxon>Aulographales</taxon>
        <taxon>Rhizodiscinaceae</taxon>
        <taxon>Rhizodiscina</taxon>
    </lineage>
</organism>
<feature type="compositionally biased region" description="Low complexity" evidence="1">
    <location>
        <begin position="141"/>
        <end position="182"/>
    </location>
</feature>